<evidence type="ECO:0000313" key="12">
    <source>
        <dbReference type="Proteomes" id="UP000612585"/>
    </source>
</evidence>
<dbReference type="InterPro" id="IPR035992">
    <property type="entry name" value="Ricin_B-like_lectins"/>
</dbReference>
<dbReference type="InterPro" id="IPR050131">
    <property type="entry name" value="Peptidase_S8_subtilisin-like"/>
</dbReference>
<sequence length="1604" mass="163834">MRISWRAVVAAVAASVVAASAGALVGGVLLPSVAGAEPRPQPDGPAAYVVPGVPRGLDAGLLPVAGRGPAASRTAPPAADRTGRIWSYVDGPDPAAVRAAVVRAGGAVAAVRGSTVRAAVPATALIGLARDPAVTEVRRPDRAVPLAVTSEGVAASGADRWIRDGKTGAGVKVGIVDVGFADLAGAQAAGELPAGAALTLHDTDCPADQSSHGTAVAETVHDVAPGAVLYLACAPDSMTFAAAAEWLRQQGVAIILSAIGFPVTGRGDGTGDAGTPADVVRAARQAGVLWVNAAGNAAQQHWTGPAVDADTDGFIEMSGTAESNGFSLPPGGVAEVSLRWDGWPTTRQDLDLIVMSRPQRPTGPGDPLIAALSTRAQAGNPAGLSPTESVTVVNSSGSVQQFWTFVPALASYPGTRADLFVQGDADSIQFPAPGGSVLEPATSPYAVAVGATAPGSGRVAAYSSQGPTVDGRRKPDITGFDAISTSTYGPAPAGVGTSFAAAHVAGAAALFKGANPALDAAAVQTLLESRTAPSTSDNVWGHGTLALGAPTVPQPESGSGYQPFVMPSRLLDSTTAVGGHNRAFTDGETFTLPVDGVRGDTTAVVVTVTAWSDSRTRLALARDSDGLAGLSTVDLMPGEKRSVTAVVALGSDRAVRLRNTGGTANATVDLLGQFSPAAAGLYTPTDQPRPIMDTRSGLGGRTTGLGAGDVHTLPVRGVAGIPANATAVQLNVTTRDGTDASGVAVYAQDRPVPYTTVESAPYRVRNNLVVTAIGEDGAVRIRNDRGTVQVAVDLVGWFAPGSGARYVPLPRAVKVLDTGTGTGVPQQPLGSGGAVRTQVTDVAGIPRGAGAVVVSLTGTGDGWTSLSAGPAELGWSGLPTVDGLRSGATQTGTAVVRLGRTGQLRVRNDAGTTQVAATVAGYFTGGPELADGTGSCAVDAEAGFTPLYDGRSRQSRSWQTTGTATVDDAGCEFTTTGQPAVRWYAAEHLPADYTLRLDFRATGQSADSGVFLGFPNPGTDPSRPGVRGVEVQIRPSGAGGGATGSLIEISPATAFAERPVGEWNAYEITVAGKRVTVRLNGVLVNDSVVPEGRLVGPGHIGVQGAPAGGAVTFRNVRVRVDRPAVRTGLLTNGDKRCLDVERSDTADGARLVLYACHGNANQTVTLPGDGTIRVLGKCVDALGPINSFGVHDAHLWTCHGLAAQQWVVQPGGLLLNPATKRCLDAQTDAAARLHVYDCHGAVNQQWSLPTAQAAWGPVLGINARCIDLDGYGRANGTAVQLWDCHDEWNQALTVPGDGTLRVGGKCLDGDGAAAGDPGDRRVKLWDCNGEPFQQFVARADGTLYYPLTNRCLDAPSGDLGAKLYLHACNGGANQRFSLPSIAPDGALRGNAPARQVAWLPMNETTGDTAVDASGTGHPATLTGGATWGPGRVGNALSLNGTTASAATGSPVVQTTRSFTVSVWARPSRTDSWFGAVAQDDTRHSGFALETSPGTGCWEFIAWPDRTTDAAVVAQSTSPVVANQWVHLTAVYDQPNEQMRLYVDGHLQATVTAPQLPQATGPMTVGRTMWASNPANFFPGQLDDVRAFEGVLPDADILALARAAG</sequence>
<dbReference type="Gene3D" id="3.40.50.200">
    <property type="entry name" value="Peptidase S8/S53 domain"/>
    <property type="match status" value="2"/>
</dbReference>
<reference evidence="11" key="1">
    <citation type="submission" date="2021-01" db="EMBL/GenBank/DDBJ databases">
        <title>Whole genome shotgun sequence of Virgisporangium aurantiacum NBRC 16421.</title>
        <authorList>
            <person name="Komaki H."/>
            <person name="Tamura T."/>
        </authorList>
    </citation>
    <scope>NUCLEOTIDE SEQUENCE</scope>
    <source>
        <strain evidence="11">NBRC 16421</strain>
    </source>
</reference>
<evidence type="ECO:0000256" key="5">
    <source>
        <dbReference type="ARBA" id="ARBA00022825"/>
    </source>
</evidence>
<protein>
    <submittedName>
        <fullName evidence="11">Uncharacterized protein</fullName>
    </submittedName>
</protein>
<dbReference type="InterPro" id="IPR015500">
    <property type="entry name" value="Peptidase_S8_subtilisin-rel"/>
</dbReference>
<evidence type="ECO:0000259" key="9">
    <source>
        <dbReference type="SMART" id="SM00458"/>
    </source>
</evidence>
<dbReference type="Pfam" id="PF00082">
    <property type="entry name" value="Peptidase_S8"/>
    <property type="match status" value="1"/>
</dbReference>
<evidence type="ECO:0000256" key="2">
    <source>
        <dbReference type="ARBA" id="ARBA00022670"/>
    </source>
</evidence>
<evidence type="ECO:0000259" key="10">
    <source>
        <dbReference type="SMART" id="SM00560"/>
    </source>
</evidence>
<dbReference type="RefSeq" id="WP_203990832.1">
    <property type="nucleotide sequence ID" value="NZ_BOPG01000012.1"/>
</dbReference>
<evidence type="ECO:0000313" key="11">
    <source>
        <dbReference type="EMBL" id="GIJ54943.1"/>
    </source>
</evidence>
<dbReference type="InterPro" id="IPR010496">
    <property type="entry name" value="AL/BT2_dom"/>
</dbReference>
<keyword evidence="4 7" id="KW-0378">Hydrolase</keyword>
<dbReference type="Pfam" id="PF00652">
    <property type="entry name" value="Ricin_B_lectin"/>
    <property type="match status" value="2"/>
</dbReference>
<dbReference type="SMART" id="SM00560">
    <property type="entry name" value="LamGL"/>
    <property type="match status" value="1"/>
</dbReference>
<dbReference type="Pfam" id="PF06439">
    <property type="entry name" value="3keto-disac_hyd"/>
    <property type="match status" value="1"/>
</dbReference>
<keyword evidence="12" id="KW-1185">Reference proteome</keyword>
<dbReference type="Gene3D" id="2.60.120.200">
    <property type="match status" value="1"/>
</dbReference>
<evidence type="ECO:0000256" key="1">
    <source>
        <dbReference type="ARBA" id="ARBA00011073"/>
    </source>
</evidence>
<dbReference type="Pfam" id="PF13385">
    <property type="entry name" value="Laminin_G_3"/>
    <property type="match status" value="1"/>
</dbReference>
<feature type="region of interest" description="Disordered" evidence="8">
    <location>
        <begin position="1407"/>
        <end position="1426"/>
    </location>
</feature>
<dbReference type="PROSITE" id="PS50231">
    <property type="entry name" value="RICIN_B_LECTIN"/>
    <property type="match status" value="2"/>
</dbReference>
<dbReference type="InterPro" id="IPR000209">
    <property type="entry name" value="Peptidase_S8/S53_dom"/>
</dbReference>
<gene>
    <name evidence="11" type="ORF">Vau01_024590</name>
</gene>
<evidence type="ECO:0000256" key="8">
    <source>
        <dbReference type="SAM" id="MobiDB-lite"/>
    </source>
</evidence>
<feature type="domain" description="Ricin B lectin" evidence="9">
    <location>
        <begin position="1122"/>
        <end position="1249"/>
    </location>
</feature>
<feature type="active site" description="Charge relay system" evidence="7">
    <location>
        <position position="498"/>
    </location>
</feature>
<dbReference type="EMBL" id="BOPG01000012">
    <property type="protein sequence ID" value="GIJ54943.1"/>
    <property type="molecule type" value="Genomic_DNA"/>
</dbReference>
<dbReference type="Gene3D" id="2.60.120.560">
    <property type="entry name" value="Exo-inulinase, domain 1"/>
    <property type="match status" value="1"/>
</dbReference>
<dbReference type="Gene3D" id="2.80.10.50">
    <property type="match status" value="2"/>
</dbReference>
<comment type="similarity">
    <text evidence="1 7">Belongs to the peptidase S8 family.</text>
</comment>
<dbReference type="SMART" id="SM00458">
    <property type="entry name" value="RICIN"/>
    <property type="match status" value="2"/>
</dbReference>
<dbReference type="InterPro" id="IPR036852">
    <property type="entry name" value="Peptidase_S8/S53_dom_sf"/>
</dbReference>
<keyword evidence="3" id="KW-0732">Signal</keyword>
<dbReference type="GO" id="GO:0004252">
    <property type="term" value="F:serine-type endopeptidase activity"/>
    <property type="evidence" value="ECO:0007669"/>
    <property type="project" value="UniProtKB-UniRule"/>
</dbReference>
<dbReference type="InterPro" id="IPR000772">
    <property type="entry name" value="Ricin_B_lectin"/>
</dbReference>
<keyword evidence="2 7" id="KW-0645">Protease</keyword>
<proteinExistence type="inferred from homology"/>
<dbReference type="InterPro" id="IPR013320">
    <property type="entry name" value="ConA-like_dom_sf"/>
</dbReference>
<evidence type="ECO:0000256" key="6">
    <source>
        <dbReference type="ARBA" id="ARBA00023157"/>
    </source>
</evidence>
<dbReference type="PANTHER" id="PTHR43806:SF11">
    <property type="entry name" value="CEREVISIN-RELATED"/>
    <property type="match status" value="1"/>
</dbReference>
<feature type="active site" description="Charge relay system" evidence="7">
    <location>
        <position position="212"/>
    </location>
</feature>
<feature type="active site" description="Charge relay system" evidence="7">
    <location>
        <position position="177"/>
    </location>
</feature>
<accession>A0A8J4DYY2</accession>
<dbReference type="GO" id="GO:0006508">
    <property type="term" value="P:proteolysis"/>
    <property type="evidence" value="ECO:0007669"/>
    <property type="project" value="UniProtKB-KW"/>
</dbReference>
<dbReference type="SUPFAM" id="SSF52743">
    <property type="entry name" value="Subtilisin-like"/>
    <property type="match status" value="1"/>
</dbReference>
<feature type="domain" description="LamG-like jellyroll fold" evidence="10">
    <location>
        <begin position="1456"/>
        <end position="1594"/>
    </location>
</feature>
<evidence type="ECO:0000256" key="3">
    <source>
        <dbReference type="ARBA" id="ARBA00022729"/>
    </source>
</evidence>
<dbReference type="SUPFAM" id="SSF50370">
    <property type="entry name" value="Ricin B-like lectins"/>
    <property type="match status" value="2"/>
</dbReference>
<feature type="domain" description="Ricin B lectin" evidence="9">
    <location>
        <begin position="1255"/>
        <end position="1379"/>
    </location>
</feature>
<keyword evidence="6" id="KW-1015">Disulfide bond</keyword>
<dbReference type="SUPFAM" id="SSF49899">
    <property type="entry name" value="Concanavalin A-like lectins/glucanases"/>
    <property type="match status" value="1"/>
</dbReference>
<dbReference type="Proteomes" id="UP000612585">
    <property type="component" value="Unassembled WGS sequence"/>
</dbReference>
<dbReference type="PROSITE" id="PS51892">
    <property type="entry name" value="SUBTILASE"/>
    <property type="match status" value="1"/>
</dbReference>
<name>A0A8J4DYY2_9ACTN</name>
<evidence type="ECO:0000256" key="7">
    <source>
        <dbReference type="PROSITE-ProRule" id="PRU01240"/>
    </source>
</evidence>
<organism evidence="11 12">
    <name type="scientific">Virgisporangium aurantiacum</name>
    <dbReference type="NCBI Taxonomy" id="175570"/>
    <lineage>
        <taxon>Bacteria</taxon>
        <taxon>Bacillati</taxon>
        <taxon>Actinomycetota</taxon>
        <taxon>Actinomycetes</taxon>
        <taxon>Micromonosporales</taxon>
        <taxon>Micromonosporaceae</taxon>
        <taxon>Virgisporangium</taxon>
    </lineage>
</organism>
<dbReference type="PRINTS" id="PR00723">
    <property type="entry name" value="SUBTILISIN"/>
</dbReference>
<keyword evidence="5 7" id="KW-0720">Serine protease</keyword>
<dbReference type="PANTHER" id="PTHR43806">
    <property type="entry name" value="PEPTIDASE S8"/>
    <property type="match status" value="1"/>
</dbReference>
<evidence type="ECO:0000256" key="4">
    <source>
        <dbReference type="ARBA" id="ARBA00022801"/>
    </source>
</evidence>
<comment type="caution">
    <text evidence="11">The sequence shown here is derived from an EMBL/GenBank/DDBJ whole genome shotgun (WGS) entry which is preliminary data.</text>
</comment>
<dbReference type="InterPro" id="IPR006558">
    <property type="entry name" value="LamG-like"/>
</dbReference>